<dbReference type="AlphaFoldDB" id="A0A9N7VI39"/>
<proteinExistence type="predicted"/>
<evidence type="ECO:0000256" key="1">
    <source>
        <dbReference type="SAM" id="Phobius"/>
    </source>
</evidence>
<dbReference type="Proteomes" id="UP001153269">
    <property type="component" value="Unassembled WGS sequence"/>
</dbReference>
<reference evidence="2" key="1">
    <citation type="submission" date="2020-03" db="EMBL/GenBank/DDBJ databases">
        <authorList>
            <person name="Weist P."/>
        </authorList>
    </citation>
    <scope>NUCLEOTIDE SEQUENCE</scope>
</reference>
<protein>
    <submittedName>
        <fullName evidence="2">Uncharacterized protein</fullName>
    </submittedName>
</protein>
<evidence type="ECO:0000313" key="2">
    <source>
        <dbReference type="EMBL" id="CAB1448718.1"/>
    </source>
</evidence>
<gene>
    <name evidence="2" type="ORF">PLEPLA_LOCUS36367</name>
</gene>
<organism evidence="2 3">
    <name type="scientific">Pleuronectes platessa</name>
    <name type="common">European plaice</name>
    <dbReference type="NCBI Taxonomy" id="8262"/>
    <lineage>
        <taxon>Eukaryota</taxon>
        <taxon>Metazoa</taxon>
        <taxon>Chordata</taxon>
        <taxon>Craniata</taxon>
        <taxon>Vertebrata</taxon>
        <taxon>Euteleostomi</taxon>
        <taxon>Actinopterygii</taxon>
        <taxon>Neopterygii</taxon>
        <taxon>Teleostei</taxon>
        <taxon>Neoteleostei</taxon>
        <taxon>Acanthomorphata</taxon>
        <taxon>Carangaria</taxon>
        <taxon>Pleuronectiformes</taxon>
        <taxon>Pleuronectoidei</taxon>
        <taxon>Pleuronectidae</taxon>
        <taxon>Pleuronectes</taxon>
    </lineage>
</organism>
<dbReference type="EMBL" id="CADEAL010003987">
    <property type="protein sequence ID" value="CAB1448718.1"/>
    <property type="molecule type" value="Genomic_DNA"/>
</dbReference>
<keyword evidence="3" id="KW-1185">Reference proteome</keyword>
<keyword evidence="1" id="KW-1133">Transmembrane helix</keyword>
<keyword evidence="1" id="KW-0812">Transmembrane</keyword>
<comment type="caution">
    <text evidence="2">The sequence shown here is derived from an EMBL/GenBank/DDBJ whole genome shotgun (WGS) entry which is preliminary data.</text>
</comment>
<feature type="transmembrane region" description="Helical" evidence="1">
    <location>
        <begin position="45"/>
        <end position="66"/>
    </location>
</feature>
<evidence type="ECO:0000313" key="3">
    <source>
        <dbReference type="Proteomes" id="UP001153269"/>
    </source>
</evidence>
<keyword evidence="1" id="KW-0472">Membrane</keyword>
<sequence length="145" mass="16277">MWRPERTPIHHATVIPASLSSAARPPSPAPASRGATRRKCKANSFFLSGFHLSVALSLSHSILLSLSHPLLPSPVPPLPPSPEHHSRWQQFNTCREELLEVCCLHFTALALPQQQAPYVSWMWKESMCSLMFVQQCALKFFFGVF</sequence>
<accession>A0A9N7VI39</accession>
<name>A0A9N7VI39_PLEPL</name>